<evidence type="ECO:0000256" key="2">
    <source>
        <dbReference type="SAM" id="MobiDB-lite"/>
    </source>
</evidence>
<dbReference type="AlphaFoldDB" id="A0ABD1EH62"/>
<organism evidence="3 4">
    <name type="scientific">Hypothenemus hampei</name>
    <name type="common">Coffee berry borer</name>
    <dbReference type="NCBI Taxonomy" id="57062"/>
    <lineage>
        <taxon>Eukaryota</taxon>
        <taxon>Metazoa</taxon>
        <taxon>Ecdysozoa</taxon>
        <taxon>Arthropoda</taxon>
        <taxon>Hexapoda</taxon>
        <taxon>Insecta</taxon>
        <taxon>Pterygota</taxon>
        <taxon>Neoptera</taxon>
        <taxon>Endopterygota</taxon>
        <taxon>Coleoptera</taxon>
        <taxon>Polyphaga</taxon>
        <taxon>Cucujiformia</taxon>
        <taxon>Curculionidae</taxon>
        <taxon>Scolytinae</taxon>
        <taxon>Hypothenemus</taxon>
    </lineage>
</organism>
<name>A0ABD1EH62_HYPHA</name>
<keyword evidence="4" id="KW-1185">Reference proteome</keyword>
<evidence type="ECO:0000313" key="3">
    <source>
        <dbReference type="EMBL" id="KAL1494040.1"/>
    </source>
</evidence>
<dbReference type="InterPro" id="IPR009057">
    <property type="entry name" value="Homeodomain-like_sf"/>
</dbReference>
<feature type="non-terminal residue" evidence="3">
    <location>
        <position position="1"/>
    </location>
</feature>
<dbReference type="Proteomes" id="UP001566132">
    <property type="component" value="Unassembled WGS sequence"/>
</dbReference>
<protein>
    <recommendedName>
        <fullName evidence="5">HTH psq-type domain-containing protein</fullName>
    </recommendedName>
</protein>
<dbReference type="GO" id="GO:0005634">
    <property type="term" value="C:nucleus"/>
    <property type="evidence" value="ECO:0007669"/>
    <property type="project" value="UniProtKB-SubCell"/>
</dbReference>
<comment type="caution">
    <text evidence="3">The sequence shown here is derived from an EMBL/GenBank/DDBJ whole genome shotgun (WGS) entry which is preliminary data.</text>
</comment>
<feature type="compositionally biased region" description="Basic residues" evidence="2">
    <location>
        <begin position="31"/>
        <end position="41"/>
    </location>
</feature>
<dbReference type="EMBL" id="JBDJPC010000007">
    <property type="protein sequence ID" value="KAL1494040.1"/>
    <property type="molecule type" value="Genomic_DNA"/>
</dbReference>
<gene>
    <name evidence="3" type="ORF">ABEB36_009706</name>
</gene>
<feature type="region of interest" description="Disordered" evidence="2">
    <location>
        <begin position="31"/>
        <end position="77"/>
    </location>
</feature>
<feature type="compositionally biased region" description="Basic and acidic residues" evidence="2">
    <location>
        <begin position="42"/>
        <end position="51"/>
    </location>
</feature>
<feature type="compositionally biased region" description="Polar residues" evidence="2">
    <location>
        <begin position="52"/>
        <end position="77"/>
    </location>
</feature>
<evidence type="ECO:0000256" key="1">
    <source>
        <dbReference type="ARBA" id="ARBA00004123"/>
    </source>
</evidence>
<proteinExistence type="predicted"/>
<comment type="subcellular location">
    <subcellularLocation>
        <location evidence="1">Nucleus</location>
    </subcellularLocation>
</comment>
<reference evidence="3 4" key="1">
    <citation type="submission" date="2024-05" db="EMBL/GenBank/DDBJ databases">
        <title>Genetic variation in Jamaican populations of the coffee berry borer (Hypothenemus hampei).</title>
        <authorList>
            <person name="Errbii M."/>
            <person name="Myrie A."/>
        </authorList>
    </citation>
    <scope>NUCLEOTIDE SEQUENCE [LARGE SCALE GENOMIC DNA]</scope>
    <source>
        <strain evidence="3">JA-Hopewell-2020-01-JO</strain>
        <tissue evidence="3">Whole body</tissue>
    </source>
</reference>
<evidence type="ECO:0000313" key="4">
    <source>
        <dbReference type="Proteomes" id="UP001566132"/>
    </source>
</evidence>
<dbReference type="Gene3D" id="1.10.10.60">
    <property type="entry name" value="Homeodomain-like"/>
    <property type="match status" value="1"/>
</dbReference>
<sequence length="77" mass="9173">FSLFEKTQIITLIEERWSLNVVAERFGKSKSTIHRNLKKRREQQTTERSRDTGLQNKKTTNIQDNSIVTYQQEHPLK</sequence>
<evidence type="ECO:0008006" key="5">
    <source>
        <dbReference type="Google" id="ProtNLM"/>
    </source>
</evidence>
<accession>A0ABD1EH62</accession>
<dbReference type="SUPFAM" id="SSF46689">
    <property type="entry name" value="Homeodomain-like"/>
    <property type="match status" value="1"/>
</dbReference>